<evidence type="ECO:0000256" key="1">
    <source>
        <dbReference type="ARBA" id="ARBA00009085"/>
    </source>
</evidence>
<dbReference type="GO" id="GO:0004843">
    <property type="term" value="F:cysteine-type deubiquitinase activity"/>
    <property type="evidence" value="ECO:0007669"/>
    <property type="project" value="UniProtKB-UniRule"/>
</dbReference>
<dbReference type="GO" id="GO:0006508">
    <property type="term" value="P:proteolysis"/>
    <property type="evidence" value="ECO:0007669"/>
    <property type="project" value="UniProtKB-KW"/>
</dbReference>
<dbReference type="SUPFAM" id="SSF57850">
    <property type="entry name" value="RING/U-box"/>
    <property type="match status" value="1"/>
</dbReference>
<keyword evidence="11" id="KW-1185">Reference proteome</keyword>
<dbReference type="InterPro" id="IPR050185">
    <property type="entry name" value="Ub_carboxyl-term_hydrolase"/>
</dbReference>
<feature type="domain" description="UBP-type" evidence="9">
    <location>
        <begin position="46"/>
        <end position="186"/>
    </location>
</feature>
<sequence length="988" mass="110079">MGKKMKKKTPNLRKTHHRGPAGPPKVVPGASSLKIVPCGEGERKTELCNHYSKTVDELNLILIRTRSSDTMACEYCRDEPVTRRGGKEKGKLHRNNGVGKKANLDKSDQNFIWVCLDCGRYFCGGVVSVSEPFGHARRHAKQDHHQWAARADNPTVGWCYACTSSVPVVVPEEVVNGAIVPATNNAGESMRSTVHEALDFEQLKGHRVRGLSNLGNTCFFNSVLQNLFIMDLLRDHLVSLERPHGPLTVALRMLFIETSKQTDGWGVVNPKALFGCICAKAPQFRGYQQQDSHELLRYLLEGLQMEETSARKSEYTDSKEKVGTIVETFFGGQLSSTVSCMECGYNSVVHEPFLDLSLPVPSKKPPSKKSPPPPPKRAKQNLRDRSKSKIFQEKDVSQVSSANGNENAERTSQPSGQSESGIALLQQIHNNALDSQDRTWMDYLGASESADSDDLGAHELGASVMQLPDSKLIDDPERCASCACEFRAPCSSKELSLSSDTGVERTCENELSYSCVQIPGVLPLTCKDQDKDLTVQEINDRTVCSSNTENVGPFYSSVNGYCLNSKSEVAEEFDGFGDLFNEPEVTSDLKTGSNVVEDMGMTLWNDNNCEPNQEEVDNSNAPVSINSCLALFTKPELLTGEQAWYCERCAEISSHQNEELGDINMQIVTISDQSVANKSMVDEGKTTGKSILIDREESSTRRKALDHAKSSSSSENFAVRVEGYCDHYSKENVYQKFSHIGDSQNSGEISNNGTTFSSHLVSNEILQSEIDEGIFGLPLRIDRKTVCGLSNQESTFHATNDQHGIRDFEETPQVAPVSSQFQTNTLESPSKDITRGGNRVRKKDLKSSKVHPAKESKHEGTKMIKRDATKRIRFNHIPPILTIHLKRFCQDSRERLTKLRGHVNFQEMLDLRPYMDQRCMEDECCYRLLGVVEHSGSMGGGHYVAYVRGNRRGDRTPKWFYASDAHVREVSLTEVLQSEAYILFYEKI</sequence>
<dbReference type="InterPro" id="IPR038765">
    <property type="entry name" value="Papain-like_cys_pep_sf"/>
</dbReference>
<feature type="compositionally biased region" description="Pro residues" evidence="7">
    <location>
        <begin position="362"/>
        <end position="375"/>
    </location>
</feature>
<evidence type="ECO:0000259" key="9">
    <source>
        <dbReference type="PROSITE" id="PS50271"/>
    </source>
</evidence>
<feature type="region of interest" description="Disordered" evidence="7">
    <location>
        <begin position="1"/>
        <end position="28"/>
    </location>
</feature>
<feature type="region of interest" description="Disordered" evidence="7">
    <location>
        <begin position="827"/>
        <end position="862"/>
    </location>
</feature>
<dbReference type="PANTHER" id="PTHR21646">
    <property type="entry name" value="UBIQUITIN CARBOXYL-TERMINAL HYDROLASE"/>
    <property type="match status" value="1"/>
</dbReference>
<evidence type="ECO:0000256" key="2">
    <source>
        <dbReference type="ARBA" id="ARBA00022723"/>
    </source>
</evidence>
<evidence type="ECO:0000313" key="10">
    <source>
        <dbReference type="EMBL" id="PKA47419.1"/>
    </source>
</evidence>
<keyword evidence="2" id="KW-0479">Metal-binding</keyword>
<dbReference type="Pfam" id="PF02148">
    <property type="entry name" value="zf-UBP"/>
    <property type="match status" value="1"/>
</dbReference>
<comment type="similarity">
    <text evidence="1 6">Belongs to the peptidase C19 family.</text>
</comment>
<dbReference type="GO" id="GO:0016579">
    <property type="term" value="P:protein deubiquitination"/>
    <property type="evidence" value="ECO:0007669"/>
    <property type="project" value="InterPro"/>
</dbReference>
<dbReference type="OrthoDB" id="2020758at2759"/>
<evidence type="ECO:0000256" key="4">
    <source>
        <dbReference type="ARBA" id="ARBA00022833"/>
    </source>
</evidence>
<accession>A0A2H9ZVT2</accession>
<dbReference type="InterPro" id="IPR028889">
    <property type="entry name" value="USP"/>
</dbReference>
<feature type="domain" description="USP" evidence="8">
    <location>
        <begin position="209"/>
        <end position="988"/>
    </location>
</feature>
<evidence type="ECO:0000256" key="3">
    <source>
        <dbReference type="ARBA" id="ARBA00022771"/>
    </source>
</evidence>
<dbReference type="EC" id="3.4.19.12" evidence="6"/>
<dbReference type="STRING" id="1088818.A0A2H9ZVT2"/>
<dbReference type="Pfam" id="PF00443">
    <property type="entry name" value="UCH"/>
    <property type="match status" value="1"/>
</dbReference>
<dbReference type="PROSITE" id="PS50271">
    <property type="entry name" value="ZF_UBP"/>
    <property type="match status" value="1"/>
</dbReference>
<protein>
    <recommendedName>
        <fullName evidence="6">Ubiquitin carboxyl-terminal hydrolase</fullName>
        <ecNumber evidence="6">3.4.19.12</ecNumber>
    </recommendedName>
</protein>
<dbReference type="InterPro" id="IPR001394">
    <property type="entry name" value="Peptidase_C19_UCH"/>
</dbReference>
<gene>
    <name evidence="10" type="primary">UBP2</name>
    <name evidence="10" type="ORF">AXF42_Ash020148</name>
</gene>
<comment type="catalytic activity">
    <reaction evidence="6">
        <text>Thiol-dependent hydrolysis of ester, thioester, amide, peptide and isopeptide bonds formed by the C-terminal Gly of ubiquitin (a 76-residue protein attached to proteins as an intracellular targeting signal).</text>
        <dbReference type="EC" id="3.4.19.12"/>
    </reaction>
</comment>
<dbReference type="PANTHER" id="PTHR21646:SF39">
    <property type="entry name" value="UBIQUITIN CARBOXYL-TERMINAL HYDROLASE 16"/>
    <property type="match status" value="1"/>
</dbReference>
<feature type="compositionally biased region" description="Basic residues" evidence="7">
    <location>
        <begin position="1"/>
        <end position="19"/>
    </location>
</feature>
<dbReference type="Gene3D" id="3.90.70.10">
    <property type="entry name" value="Cysteine proteinases"/>
    <property type="match status" value="3"/>
</dbReference>
<dbReference type="InterPro" id="IPR013083">
    <property type="entry name" value="Znf_RING/FYVE/PHD"/>
</dbReference>
<keyword evidence="3 5" id="KW-0863">Zinc-finger</keyword>
<dbReference type="Proteomes" id="UP000236161">
    <property type="component" value="Unassembled WGS sequence"/>
</dbReference>
<dbReference type="SUPFAM" id="SSF54001">
    <property type="entry name" value="Cysteine proteinases"/>
    <property type="match status" value="1"/>
</dbReference>
<dbReference type="PROSITE" id="PS50235">
    <property type="entry name" value="USP_3"/>
    <property type="match status" value="1"/>
</dbReference>
<keyword evidence="6" id="KW-0833">Ubl conjugation pathway</keyword>
<dbReference type="PROSITE" id="PS00973">
    <property type="entry name" value="USP_2"/>
    <property type="match status" value="1"/>
</dbReference>
<feature type="compositionally biased region" description="Basic and acidic residues" evidence="7">
    <location>
        <begin position="381"/>
        <end position="396"/>
    </location>
</feature>
<comment type="function">
    <text evidence="6">Recognizes and hydrolyzes the peptide bond at the C-terminal Gly of ubiquitin. Involved in the processing of poly-ubiquitin precursors as well as that of ubiquitinated proteins.</text>
</comment>
<keyword evidence="6 10" id="KW-0378">Hydrolase</keyword>
<dbReference type="InterPro" id="IPR018200">
    <property type="entry name" value="USP_CS"/>
</dbReference>
<evidence type="ECO:0000256" key="5">
    <source>
        <dbReference type="PROSITE-ProRule" id="PRU00502"/>
    </source>
</evidence>
<dbReference type="Gene3D" id="3.30.40.10">
    <property type="entry name" value="Zinc/RING finger domain, C3HC4 (zinc finger)"/>
    <property type="match status" value="1"/>
</dbReference>
<feature type="compositionally biased region" description="Basic residues" evidence="7">
    <location>
        <begin position="838"/>
        <end position="851"/>
    </location>
</feature>
<dbReference type="EMBL" id="KZ453230">
    <property type="protein sequence ID" value="PKA47419.1"/>
    <property type="molecule type" value="Genomic_DNA"/>
</dbReference>
<evidence type="ECO:0000256" key="7">
    <source>
        <dbReference type="SAM" id="MobiDB-lite"/>
    </source>
</evidence>
<dbReference type="InterPro" id="IPR001607">
    <property type="entry name" value="Znf_UBP"/>
</dbReference>
<name>A0A2H9ZVT2_9ASPA</name>
<evidence type="ECO:0000313" key="11">
    <source>
        <dbReference type="Proteomes" id="UP000236161"/>
    </source>
</evidence>
<keyword evidence="4" id="KW-0862">Zinc</keyword>
<feature type="compositionally biased region" description="Basic and acidic residues" evidence="7">
    <location>
        <begin position="852"/>
        <end position="862"/>
    </location>
</feature>
<keyword evidence="6" id="KW-0788">Thiol protease</keyword>
<dbReference type="GO" id="GO:0008270">
    <property type="term" value="F:zinc ion binding"/>
    <property type="evidence" value="ECO:0007669"/>
    <property type="project" value="UniProtKB-KW"/>
</dbReference>
<dbReference type="AlphaFoldDB" id="A0A2H9ZVT2"/>
<evidence type="ECO:0000256" key="6">
    <source>
        <dbReference type="RuleBase" id="RU366025"/>
    </source>
</evidence>
<feature type="region of interest" description="Disordered" evidence="7">
    <location>
        <begin position="359"/>
        <end position="420"/>
    </location>
</feature>
<feature type="compositionally biased region" description="Polar residues" evidence="7">
    <location>
        <begin position="397"/>
        <end position="420"/>
    </location>
</feature>
<proteinExistence type="inferred from homology"/>
<keyword evidence="6" id="KW-0645">Protease</keyword>
<dbReference type="PROSITE" id="PS00972">
    <property type="entry name" value="USP_1"/>
    <property type="match status" value="1"/>
</dbReference>
<organism evidence="10 11">
    <name type="scientific">Apostasia shenzhenica</name>
    <dbReference type="NCBI Taxonomy" id="1088818"/>
    <lineage>
        <taxon>Eukaryota</taxon>
        <taxon>Viridiplantae</taxon>
        <taxon>Streptophyta</taxon>
        <taxon>Embryophyta</taxon>
        <taxon>Tracheophyta</taxon>
        <taxon>Spermatophyta</taxon>
        <taxon>Magnoliopsida</taxon>
        <taxon>Liliopsida</taxon>
        <taxon>Asparagales</taxon>
        <taxon>Orchidaceae</taxon>
        <taxon>Apostasioideae</taxon>
        <taxon>Apostasia</taxon>
    </lineage>
</organism>
<evidence type="ECO:0000259" key="8">
    <source>
        <dbReference type="PROSITE" id="PS50235"/>
    </source>
</evidence>
<reference evidence="10 11" key="1">
    <citation type="journal article" date="2017" name="Nature">
        <title>The Apostasia genome and the evolution of orchids.</title>
        <authorList>
            <person name="Zhang G.Q."/>
            <person name="Liu K.W."/>
            <person name="Li Z."/>
            <person name="Lohaus R."/>
            <person name="Hsiao Y.Y."/>
            <person name="Niu S.C."/>
            <person name="Wang J.Y."/>
            <person name="Lin Y.C."/>
            <person name="Xu Q."/>
            <person name="Chen L.J."/>
            <person name="Yoshida K."/>
            <person name="Fujiwara S."/>
            <person name="Wang Z.W."/>
            <person name="Zhang Y.Q."/>
            <person name="Mitsuda N."/>
            <person name="Wang M."/>
            <person name="Liu G.H."/>
            <person name="Pecoraro L."/>
            <person name="Huang H.X."/>
            <person name="Xiao X.J."/>
            <person name="Lin M."/>
            <person name="Wu X.Y."/>
            <person name="Wu W.L."/>
            <person name="Chen Y.Y."/>
            <person name="Chang S.B."/>
            <person name="Sakamoto S."/>
            <person name="Ohme-Takagi M."/>
            <person name="Yagi M."/>
            <person name="Zeng S.J."/>
            <person name="Shen C.Y."/>
            <person name="Yeh C.M."/>
            <person name="Luo Y.B."/>
            <person name="Tsai W.C."/>
            <person name="Van de Peer Y."/>
            <person name="Liu Z.J."/>
        </authorList>
    </citation>
    <scope>NUCLEOTIDE SEQUENCE [LARGE SCALE GENOMIC DNA]</scope>
    <source>
        <strain evidence="11">cv. Shenzhen</strain>
        <tissue evidence="10">Stem</tissue>
    </source>
</reference>